<evidence type="ECO:0000313" key="5">
    <source>
        <dbReference type="Proteomes" id="UP000222542"/>
    </source>
</evidence>
<feature type="domain" description="Leucine-rich repeat-containing N-terminal plant-type" evidence="3">
    <location>
        <begin position="102"/>
        <end position="139"/>
    </location>
</feature>
<dbReference type="PANTHER" id="PTHR48007">
    <property type="entry name" value="LEUCINE-RICH REPEAT RECEPTOR-LIKE PROTEIN KINASE PXC1"/>
    <property type="match status" value="1"/>
</dbReference>
<dbReference type="SUPFAM" id="SSF52058">
    <property type="entry name" value="L domain-like"/>
    <property type="match status" value="1"/>
</dbReference>
<sequence>MFSKNFLSQLFFPGISKFSGWTVPPLLFAKIHYRVQSFQCFRNECQMQPIEKKLVLRLQKNWFIHSPVQCHLCHNVDNFTLCVLSFGVFFFLLWCPSFGLNIDGTLLLSFKYSILDDPLSVLDNWEYNDATPCLWNGVTYAPDMIIQVLSLSNNDVNGVLPESVGGVKEPKGSKSFCQCICWKSAFVGNLPQKSSLQNLAVVSLRNNHFSGIVPSGFQFIEVLDLSSNFLNGTLPAEFGGDSLKYLTSFQTSLSGLVSSQFSKKIPPNATIDLSFNSLTAEIPESVALSNQKI</sequence>
<dbReference type="AlphaFoldDB" id="A0A1U8DRQ6"/>
<comment type="caution">
    <text evidence="4">The sequence shown here is derived from an EMBL/GenBank/DDBJ whole genome shotgun (WGS) entry which is preliminary data.</text>
</comment>
<dbReference type="GO" id="GO:0050832">
    <property type="term" value="P:defense response to fungus"/>
    <property type="evidence" value="ECO:0007669"/>
    <property type="project" value="UniProtKB-ARBA"/>
</dbReference>
<keyword evidence="1" id="KW-0433">Leucine-rich repeat</keyword>
<dbReference type="PANTHER" id="PTHR48007:SF47">
    <property type="entry name" value="PROTEIN KINASE DOMAIN-CONTAINING PROTEIN"/>
    <property type="match status" value="1"/>
</dbReference>
<accession>A0A1U8DRQ6</accession>
<gene>
    <name evidence="4" type="ORF">T459_21450</name>
</gene>
<protein>
    <recommendedName>
        <fullName evidence="3">Leucine-rich repeat-containing N-terminal plant-type domain-containing protein</fullName>
    </recommendedName>
</protein>
<dbReference type="Pfam" id="PF08263">
    <property type="entry name" value="LRRNT_2"/>
    <property type="match status" value="1"/>
</dbReference>
<dbReference type="Gene3D" id="3.80.10.10">
    <property type="entry name" value="Ribonuclease Inhibitor"/>
    <property type="match status" value="1"/>
</dbReference>
<reference evidence="4 5" key="2">
    <citation type="journal article" date="2017" name="Genome Biol.">
        <title>New reference genome sequences of hot pepper reveal the massive evolution of plant disease-resistance genes by retroduplication.</title>
        <authorList>
            <person name="Kim S."/>
            <person name="Park J."/>
            <person name="Yeom S.I."/>
            <person name="Kim Y.M."/>
            <person name="Seo E."/>
            <person name="Kim K.T."/>
            <person name="Kim M.S."/>
            <person name="Lee J.M."/>
            <person name="Cheong K."/>
            <person name="Shin H.S."/>
            <person name="Kim S.B."/>
            <person name="Han K."/>
            <person name="Lee J."/>
            <person name="Park M."/>
            <person name="Lee H.A."/>
            <person name="Lee H.Y."/>
            <person name="Lee Y."/>
            <person name="Oh S."/>
            <person name="Lee J.H."/>
            <person name="Choi E."/>
            <person name="Choi E."/>
            <person name="Lee S.E."/>
            <person name="Jeon J."/>
            <person name="Kim H."/>
            <person name="Choi G."/>
            <person name="Song H."/>
            <person name="Lee J."/>
            <person name="Lee S.C."/>
            <person name="Kwon J.K."/>
            <person name="Lee H.Y."/>
            <person name="Koo N."/>
            <person name="Hong Y."/>
            <person name="Kim R.W."/>
            <person name="Kang W.H."/>
            <person name="Huh J.H."/>
            <person name="Kang B.C."/>
            <person name="Yang T.J."/>
            <person name="Lee Y.H."/>
            <person name="Bennetzen J.L."/>
            <person name="Choi D."/>
        </authorList>
    </citation>
    <scope>NUCLEOTIDE SEQUENCE [LARGE SCALE GENOMIC DNA]</scope>
    <source>
        <strain evidence="5">cv. CM334</strain>
    </source>
</reference>
<accession>A0A1U8E1R6</accession>
<dbReference type="KEGG" id="cann:107838927"/>
<reference evidence="4 5" key="1">
    <citation type="journal article" date="2014" name="Nat. Genet.">
        <title>Genome sequence of the hot pepper provides insights into the evolution of pungency in Capsicum species.</title>
        <authorList>
            <person name="Kim S."/>
            <person name="Park M."/>
            <person name="Yeom S.I."/>
            <person name="Kim Y.M."/>
            <person name="Lee J.M."/>
            <person name="Lee H.A."/>
            <person name="Seo E."/>
            <person name="Choi J."/>
            <person name="Cheong K."/>
            <person name="Kim K.T."/>
            <person name="Jung K."/>
            <person name="Lee G.W."/>
            <person name="Oh S.K."/>
            <person name="Bae C."/>
            <person name="Kim S.B."/>
            <person name="Lee H.Y."/>
            <person name="Kim S.Y."/>
            <person name="Kim M.S."/>
            <person name="Kang B.C."/>
            <person name="Jo Y.D."/>
            <person name="Yang H.B."/>
            <person name="Jeong H.J."/>
            <person name="Kang W.H."/>
            <person name="Kwon J.K."/>
            <person name="Shin C."/>
            <person name="Lim J.Y."/>
            <person name="Park J.H."/>
            <person name="Huh J.H."/>
            <person name="Kim J.S."/>
            <person name="Kim B.D."/>
            <person name="Cohen O."/>
            <person name="Paran I."/>
            <person name="Suh M.C."/>
            <person name="Lee S.B."/>
            <person name="Kim Y.K."/>
            <person name="Shin Y."/>
            <person name="Noh S.J."/>
            <person name="Park J."/>
            <person name="Seo Y.S."/>
            <person name="Kwon S.Y."/>
            <person name="Kim H.A."/>
            <person name="Park J.M."/>
            <person name="Kim H.J."/>
            <person name="Choi S.B."/>
            <person name="Bosland P.W."/>
            <person name="Reeves G."/>
            <person name="Jo S.H."/>
            <person name="Lee B.W."/>
            <person name="Cho H.T."/>
            <person name="Choi H.S."/>
            <person name="Lee M.S."/>
            <person name="Yu Y."/>
            <person name="Do Choi Y."/>
            <person name="Park B.S."/>
            <person name="van Deynze A."/>
            <person name="Ashrafi H."/>
            <person name="Hill T."/>
            <person name="Kim W.T."/>
            <person name="Pai H.S."/>
            <person name="Ahn H.K."/>
            <person name="Yeam I."/>
            <person name="Giovannoni J.J."/>
            <person name="Rose J.K."/>
            <person name="Sorensen I."/>
            <person name="Lee S.J."/>
            <person name="Kim R.W."/>
            <person name="Choi I.Y."/>
            <person name="Choi B.S."/>
            <person name="Lim J.S."/>
            <person name="Lee Y.H."/>
            <person name="Choi D."/>
        </authorList>
    </citation>
    <scope>NUCLEOTIDE SEQUENCE [LARGE SCALE GENOMIC DNA]</scope>
    <source>
        <strain evidence="5">cv. CM334</strain>
    </source>
</reference>
<dbReference type="InterPro" id="IPR001611">
    <property type="entry name" value="Leu-rich_rpt"/>
</dbReference>
<dbReference type="STRING" id="4072.A0A1U8DRQ6"/>
<dbReference type="Proteomes" id="UP000222542">
    <property type="component" value="Unassembled WGS sequence"/>
</dbReference>
<organism evidence="4 5">
    <name type="scientific">Capsicum annuum</name>
    <name type="common">Capsicum pepper</name>
    <dbReference type="NCBI Taxonomy" id="4072"/>
    <lineage>
        <taxon>Eukaryota</taxon>
        <taxon>Viridiplantae</taxon>
        <taxon>Streptophyta</taxon>
        <taxon>Embryophyta</taxon>
        <taxon>Tracheophyta</taxon>
        <taxon>Spermatophyta</taxon>
        <taxon>Magnoliopsida</taxon>
        <taxon>eudicotyledons</taxon>
        <taxon>Gunneridae</taxon>
        <taxon>Pentapetalae</taxon>
        <taxon>asterids</taxon>
        <taxon>lamiids</taxon>
        <taxon>Solanales</taxon>
        <taxon>Solanaceae</taxon>
        <taxon>Solanoideae</taxon>
        <taxon>Capsiceae</taxon>
        <taxon>Capsicum</taxon>
    </lineage>
</organism>
<keyword evidence="2" id="KW-0677">Repeat</keyword>
<evidence type="ECO:0000256" key="2">
    <source>
        <dbReference type="ARBA" id="ARBA00022737"/>
    </source>
</evidence>
<dbReference type="Gramene" id="PHT74173">
    <property type="protein sequence ID" value="PHT74173"/>
    <property type="gene ID" value="T459_21450"/>
</dbReference>
<dbReference type="OrthoDB" id="346907at2759"/>
<name>A0A1U8DRQ6_CAPAN</name>
<evidence type="ECO:0000313" key="4">
    <source>
        <dbReference type="EMBL" id="PHT74173.1"/>
    </source>
</evidence>
<dbReference type="InterPro" id="IPR046959">
    <property type="entry name" value="PRK1-6/SRF4-like"/>
</dbReference>
<keyword evidence="5" id="KW-1185">Reference proteome</keyword>
<dbReference type="InterPro" id="IPR032675">
    <property type="entry name" value="LRR_dom_sf"/>
</dbReference>
<dbReference type="EMBL" id="AYRZ02000008">
    <property type="protein sequence ID" value="PHT74173.1"/>
    <property type="molecule type" value="Genomic_DNA"/>
</dbReference>
<evidence type="ECO:0000256" key="1">
    <source>
        <dbReference type="ARBA" id="ARBA00022614"/>
    </source>
</evidence>
<dbReference type="Pfam" id="PF00560">
    <property type="entry name" value="LRR_1"/>
    <property type="match status" value="3"/>
</dbReference>
<evidence type="ECO:0000259" key="3">
    <source>
        <dbReference type="Pfam" id="PF08263"/>
    </source>
</evidence>
<proteinExistence type="predicted"/>
<dbReference type="InterPro" id="IPR013210">
    <property type="entry name" value="LRR_N_plant-typ"/>
</dbReference>
<dbReference type="SMR" id="A0A1U8DRQ6"/>